<reference evidence="2 3" key="1">
    <citation type="journal article" date="2019" name="Nat. Med.">
        <title>A library of human gut bacterial isolates paired with longitudinal multiomics data enables mechanistic microbiome research.</title>
        <authorList>
            <person name="Poyet M."/>
            <person name="Groussin M."/>
            <person name="Gibbons S.M."/>
            <person name="Avila-Pacheco J."/>
            <person name="Jiang X."/>
            <person name="Kearney S.M."/>
            <person name="Perrotta A.R."/>
            <person name="Berdy B."/>
            <person name="Zhao S."/>
            <person name="Lieberman T.D."/>
            <person name="Swanson P.K."/>
            <person name="Smith M."/>
            <person name="Roesemann S."/>
            <person name="Alexander J.E."/>
            <person name="Rich S.A."/>
            <person name="Livny J."/>
            <person name="Vlamakis H."/>
            <person name="Clish C."/>
            <person name="Bullock K."/>
            <person name="Deik A."/>
            <person name="Scott J."/>
            <person name="Pierce K.A."/>
            <person name="Xavier R.J."/>
            <person name="Alm E.J."/>
        </authorList>
    </citation>
    <scope>NUCLEOTIDE SEQUENCE [LARGE SCALE GENOMIC DNA]</scope>
    <source>
        <strain evidence="2 3">BIOML-A204</strain>
    </source>
</reference>
<comment type="caution">
    <text evidence="2">The sequence shown here is derived from an EMBL/GenBank/DDBJ whole genome shotgun (WGS) entry which is preliminary data.</text>
</comment>
<dbReference type="Proteomes" id="UP000323119">
    <property type="component" value="Unassembled WGS sequence"/>
</dbReference>
<accession>A0A9P3ZJX1</accession>
<dbReference type="EMBL" id="VVUY01000005">
    <property type="protein sequence ID" value="KAA2561697.1"/>
    <property type="molecule type" value="Genomic_DNA"/>
</dbReference>
<name>A0A9P3ZJX1_9BACT</name>
<dbReference type="InterPro" id="IPR036737">
    <property type="entry name" value="OmpA-like_sf"/>
</dbReference>
<evidence type="ECO:0000256" key="1">
    <source>
        <dbReference type="SAM" id="SignalP"/>
    </source>
</evidence>
<evidence type="ECO:0000313" key="3">
    <source>
        <dbReference type="Proteomes" id="UP000323119"/>
    </source>
</evidence>
<evidence type="ECO:0000313" key="2">
    <source>
        <dbReference type="EMBL" id="KAA2561697.1"/>
    </source>
</evidence>
<dbReference type="AlphaFoldDB" id="A0A9P3ZJX1"/>
<keyword evidence="1" id="KW-0732">Signal</keyword>
<dbReference type="RefSeq" id="WP_055202674.1">
    <property type="nucleotide sequence ID" value="NZ_JADMQE010000003.1"/>
</dbReference>
<dbReference type="Gene3D" id="3.30.1330.60">
    <property type="entry name" value="OmpA-like domain"/>
    <property type="match status" value="1"/>
</dbReference>
<dbReference type="Gene3D" id="1.25.40.10">
    <property type="entry name" value="Tetratricopeptide repeat domain"/>
    <property type="match status" value="1"/>
</dbReference>
<feature type="signal peptide" evidence="1">
    <location>
        <begin position="1"/>
        <end position="24"/>
    </location>
</feature>
<dbReference type="InterPro" id="IPR011990">
    <property type="entry name" value="TPR-like_helical_dom_sf"/>
</dbReference>
<feature type="chain" id="PRO_5040455711" evidence="1">
    <location>
        <begin position="25"/>
        <end position="532"/>
    </location>
</feature>
<protein>
    <submittedName>
        <fullName evidence="2">OmpA family protein</fullName>
    </submittedName>
</protein>
<dbReference type="SUPFAM" id="SSF103088">
    <property type="entry name" value="OmpA-like"/>
    <property type="match status" value="1"/>
</dbReference>
<gene>
    <name evidence="2" type="ORF">F2S36_06995</name>
</gene>
<organism evidence="2 3">
    <name type="scientific">Alistipes onderdonkii</name>
    <dbReference type="NCBI Taxonomy" id="328813"/>
    <lineage>
        <taxon>Bacteria</taxon>
        <taxon>Pseudomonadati</taxon>
        <taxon>Bacteroidota</taxon>
        <taxon>Bacteroidia</taxon>
        <taxon>Bacteroidales</taxon>
        <taxon>Rikenellaceae</taxon>
        <taxon>Alistipes</taxon>
    </lineage>
</organism>
<sequence>MKHLTIIIGLLFFSLFATMQRAGAQRQDSAAAEQKDRPYPSVHYLAEPCARWRGDSLEVRFSGEVAGRLKGSESLHLIPIYISGGDTIRYPEVGYFTSSEAKYYKRREALSDTKTDGTVRVLDRKGHSEVDYRESMLVPQTFAGRVQLQQLLHTCCEEHLLASEAIAVPERAVTVPDTVYTTVAGMLPFPVAAVSVPLFETNVTFVRPKPEAVKERTATATVRITYPVNDWRVYPDFENNRQELSRIDKILSPVATDTATYRILSASITGYASPEDTYKHNMVLSEQRAGGMRDYLHGRYGLPTEKVTAEGKGEDWEGLREAVGRSDMKAKDEVLDIIDTYDIFDGREKLLMDLRGGDPYRYMLEHIFPPLRRMEMRIDYRVRAFDPEEAGELIGRRPQDLSLQEMYEVAQAENDDRTIVRQRDAYGREYDIAVRYFPDDDIANINASSAALVRGDLELAWVCLGRVRENPLAANNLGVYHWLCGKIGEAEAYFEKARATDPQRAAYNLEQLRKWKEEFGDEAEAGIDNVSE</sequence>
<dbReference type="SUPFAM" id="SSF48452">
    <property type="entry name" value="TPR-like"/>
    <property type="match status" value="1"/>
</dbReference>
<proteinExistence type="predicted"/>